<accession>A0AAD3CVV0</accession>
<feature type="compositionally biased region" description="Low complexity" evidence="2">
    <location>
        <begin position="416"/>
        <end position="436"/>
    </location>
</feature>
<keyword evidence="4" id="KW-1185">Reference proteome</keyword>
<feature type="region of interest" description="Disordered" evidence="2">
    <location>
        <begin position="586"/>
        <end position="623"/>
    </location>
</feature>
<feature type="compositionally biased region" description="Basic and acidic residues" evidence="2">
    <location>
        <begin position="203"/>
        <end position="213"/>
    </location>
</feature>
<feature type="compositionally biased region" description="Polar residues" evidence="2">
    <location>
        <begin position="368"/>
        <end position="389"/>
    </location>
</feature>
<name>A0AAD3CVV0_9STRA</name>
<feature type="compositionally biased region" description="Polar residues" evidence="2">
    <location>
        <begin position="748"/>
        <end position="759"/>
    </location>
</feature>
<feature type="region of interest" description="Disordered" evidence="2">
    <location>
        <begin position="740"/>
        <end position="759"/>
    </location>
</feature>
<feature type="compositionally biased region" description="Low complexity" evidence="2">
    <location>
        <begin position="27"/>
        <end position="37"/>
    </location>
</feature>
<organism evidence="3 4">
    <name type="scientific">Chaetoceros tenuissimus</name>
    <dbReference type="NCBI Taxonomy" id="426638"/>
    <lineage>
        <taxon>Eukaryota</taxon>
        <taxon>Sar</taxon>
        <taxon>Stramenopiles</taxon>
        <taxon>Ochrophyta</taxon>
        <taxon>Bacillariophyta</taxon>
        <taxon>Coscinodiscophyceae</taxon>
        <taxon>Chaetocerotophycidae</taxon>
        <taxon>Chaetocerotales</taxon>
        <taxon>Chaetocerotaceae</taxon>
        <taxon>Chaetoceros</taxon>
    </lineage>
</organism>
<proteinExistence type="predicted"/>
<dbReference type="AlphaFoldDB" id="A0AAD3CVV0"/>
<feature type="region of interest" description="Disordered" evidence="2">
    <location>
        <begin position="338"/>
        <end position="439"/>
    </location>
</feature>
<sequence>MESSIYPSDTVHFSPQSTEDDDVSTLSGSSSAQSPKASRQKKIHSPRKSKSRLNQSYLNGKLPLDVKKDLQIKRTNSKEEKQKGIPFAININMEKENDNRNDVCKEESEVHTPNTPSFSEPAVSKEREETNKLQTKSPQSMSSVDIAMSSKTTDPLSKTPQSLRRERLEKMKGKMYSESRHGSQSDITNYVSSMDTIGMLKSAKETLDSERKKASSRSNRTVSAIKAMQEELVEISSIDGDGSPKSQLQIHVSSGQKYNHCVTPEKQQPTKATKYNSPMSEKSSVISKSDLSKKSLIDDCSLNSHKENKIHTPHSRNVNGNVSTNTIHRSFWNVPVSASVGSPPPPPPPRLSRNNKRERIPLPAPPSLDSTEQMSRLRQLVSEYNTPSPSLRIRKKVEEDSGDLGPCTIPKHTKNSPSKESLASTSSTISRTTGTSQEDSIRSFEDFYEDIMKKIKCSPTKFSTACNETSIINDPPILKRLLREDDTCVCGAIEAETYSHSTSSPASSFEDNEDDNPVDNGFEVSLKSSASRDKPFSEKHSIASVQHNSTFTDDHFDLLKDDSRRNYKSAYDLLYNESLSCNMTKTSARDKYKSTRRGLHNDAQSYNASDTSETDGSSSVNNSMDKTYTWAPADEIQIDHENDISILTEPVVSEKQICVDKSSKSEQVGIYTVIDNTRNLRRARLTKSRILKTPAKSIVKKIKKATARMKNSQRRRKDLYSNLGDNLHLLSEYDEKQMQRQEAFDPWGSTSSSPRKFQC</sequence>
<feature type="region of interest" description="Disordered" evidence="2">
    <location>
        <begin position="237"/>
        <end position="290"/>
    </location>
</feature>
<feature type="compositionally biased region" description="Basic and acidic residues" evidence="2">
    <location>
        <begin position="64"/>
        <end position="83"/>
    </location>
</feature>
<reference evidence="3 4" key="1">
    <citation type="journal article" date="2021" name="Sci. Rep.">
        <title>The genome of the diatom Chaetoceros tenuissimus carries an ancient integrated fragment of an extant virus.</title>
        <authorList>
            <person name="Hongo Y."/>
            <person name="Kimura K."/>
            <person name="Takaki Y."/>
            <person name="Yoshida Y."/>
            <person name="Baba S."/>
            <person name="Kobayashi G."/>
            <person name="Nagasaki K."/>
            <person name="Hano T."/>
            <person name="Tomaru Y."/>
        </authorList>
    </citation>
    <scope>NUCLEOTIDE SEQUENCE [LARGE SCALE GENOMIC DNA]</scope>
    <source>
        <strain evidence="3 4">NIES-3715</strain>
    </source>
</reference>
<protein>
    <submittedName>
        <fullName evidence="3">Uncharacterized protein</fullName>
    </submittedName>
</protein>
<feature type="coiled-coil region" evidence="1">
    <location>
        <begin position="695"/>
        <end position="722"/>
    </location>
</feature>
<feature type="compositionally biased region" description="Low complexity" evidence="2">
    <location>
        <begin position="280"/>
        <end position="289"/>
    </location>
</feature>
<feature type="compositionally biased region" description="Polar residues" evidence="2">
    <location>
        <begin position="244"/>
        <end position="257"/>
    </location>
</feature>
<feature type="region of interest" description="Disordered" evidence="2">
    <location>
        <begin position="203"/>
        <end position="222"/>
    </location>
</feature>
<evidence type="ECO:0000313" key="3">
    <source>
        <dbReference type="EMBL" id="GFH52987.1"/>
    </source>
</evidence>
<dbReference type="Proteomes" id="UP001054902">
    <property type="component" value="Unassembled WGS sequence"/>
</dbReference>
<feature type="region of interest" description="Disordered" evidence="2">
    <location>
        <begin position="1"/>
        <end position="164"/>
    </location>
</feature>
<comment type="caution">
    <text evidence="3">The sequence shown here is derived from an EMBL/GenBank/DDBJ whole genome shotgun (WGS) entry which is preliminary data.</text>
</comment>
<gene>
    <name evidence="3" type="ORF">CTEN210_09463</name>
</gene>
<evidence type="ECO:0000256" key="1">
    <source>
        <dbReference type="SAM" id="Coils"/>
    </source>
</evidence>
<feature type="region of interest" description="Disordered" evidence="2">
    <location>
        <begin position="501"/>
        <end position="523"/>
    </location>
</feature>
<feature type="compositionally biased region" description="Polar residues" evidence="2">
    <location>
        <begin position="132"/>
        <end position="162"/>
    </location>
</feature>
<feature type="compositionally biased region" description="Basic residues" evidence="2">
    <location>
        <begin position="38"/>
        <end position="51"/>
    </location>
</feature>
<feature type="compositionally biased region" description="Polar residues" evidence="2">
    <location>
        <begin position="1"/>
        <end position="17"/>
    </location>
</feature>
<feature type="compositionally biased region" description="Basic and acidic residues" evidence="2">
    <location>
        <begin position="93"/>
        <end position="110"/>
    </location>
</feature>
<evidence type="ECO:0000256" key="2">
    <source>
        <dbReference type="SAM" id="MobiDB-lite"/>
    </source>
</evidence>
<evidence type="ECO:0000313" key="4">
    <source>
        <dbReference type="Proteomes" id="UP001054902"/>
    </source>
</evidence>
<dbReference type="EMBL" id="BLLK01000046">
    <property type="protein sequence ID" value="GFH52987.1"/>
    <property type="molecule type" value="Genomic_DNA"/>
</dbReference>
<feature type="compositionally biased region" description="Polar residues" evidence="2">
    <location>
        <begin position="265"/>
        <end position="279"/>
    </location>
</feature>
<keyword evidence="1" id="KW-0175">Coiled coil</keyword>
<feature type="compositionally biased region" description="Polar residues" evidence="2">
    <location>
        <begin position="602"/>
        <end position="623"/>
    </location>
</feature>